<evidence type="ECO:0000256" key="3">
    <source>
        <dbReference type="ARBA" id="ARBA00023163"/>
    </source>
</evidence>
<dbReference type="RefSeq" id="WP_301343290.1">
    <property type="nucleotide sequence ID" value="NZ_JAQJJC010000018.1"/>
</dbReference>
<comment type="caution">
    <text evidence="6">The sequence shown here is derived from an EMBL/GenBank/DDBJ whole genome shotgun (WGS) entry which is preliminary data.</text>
</comment>
<dbReference type="Proteomes" id="UP001170713">
    <property type="component" value="Unassembled WGS sequence"/>
</dbReference>
<dbReference type="PANTHER" id="PTHR47506:SF1">
    <property type="entry name" value="HTH-TYPE TRANSCRIPTIONAL REGULATOR YJDC"/>
    <property type="match status" value="1"/>
</dbReference>
<feature type="domain" description="HTH tetR-type" evidence="5">
    <location>
        <begin position="5"/>
        <end position="65"/>
    </location>
</feature>
<gene>
    <name evidence="6" type="ORF">PJV88_10130</name>
</gene>
<evidence type="ECO:0000256" key="1">
    <source>
        <dbReference type="ARBA" id="ARBA00023015"/>
    </source>
</evidence>
<dbReference type="GO" id="GO:0003677">
    <property type="term" value="F:DNA binding"/>
    <property type="evidence" value="ECO:0007669"/>
    <property type="project" value="UniProtKB-UniRule"/>
</dbReference>
<reference evidence="6" key="1">
    <citation type="journal article" date="2023" name="Microorganisms">
        <title>Genomic Characterization of Arcobacter butzleri Strains Isolated from Various Sources in Lithuania.</title>
        <authorList>
            <person name="Uljanovas D."/>
            <person name="Golz G."/>
            <person name="Fleischmann S."/>
            <person name="Kudirkiene E."/>
            <person name="Kasetiene N."/>
            <person name="Grineviciene A."/>
            <person name="Tamuleviciene E."/>
            <person name="Aksomaitiene J."/>
            <person name="Alter T."/>
            <person name="Malakauskas M."/>
        </authorList>
    </citation>
    <scope>NUCLEOTIDE SEQUENCE</scope>
    <source>
        <strain evidence="6">W48</strain>
    </source>
</reference>
<evidence type="ECO:0000256" key="2">
    <source>
        <dbReference type="ARBA" id="ARBA00023125"/>
    </source>
</evidence>
<dbReference type="Pfam" id="PF16925">
    <property type="entry name" value="TetR_C_13"/>
    <property type="match status" value="1"/>
</dbReference>
<evidence type="ECO:0000259" key="5">
    <source>
        <dbReference type="PROSITE" id="PS50977"/>
    </source>
</evidence>
<protein>
    <submittedName>
        <fullName evidence="6">TetR/AcrR family transcriptional regulator</fullName>
    </submittedName>
</protein>
<dbReference type="PANTHER" id="PTHR47506">
    <property type="entry name" value="TRANSCRIPTIONAL REGULATORY PROTEIN"/>
    <property type="match status" value="1"/>
</dbReference>
<dbReference type="InterPro" id="IPR011075">
    <property type="entry name" value="TetR_C"/>
</dbReference>
<keyword evidence="2 4" id="KW-0238">DNA-binding</keyword>
<reference evidence="6" key="2">
    <citation type="submission" date="2023-01" db="EMBL/GenBank/DDBJ databases">
        <authorList>
            <person name="Uljanovas D."/>
        </authorList>
    </citation>
    <scope>NUCLEOTIDE SEQUENCE</scope>
    <source>
        <strain evidence="6">W48</strain>
    </source>
</reference>
<dbReference type="Gene3D" id="1.10.357.10">
    <property type="entry name" value="Tetracycline Repressor, domain 2"/>
    <property type="match status" value="1"/>
</dbReference>
<dbReference type="PROSITE" id="PS01081">
    <property type="entry name" value="HTH_TETR_1"/>
    <property type="match status" value="1"/>
</dbReference>
<feature type="DNA-binding region" description="H-T-H motif" evidence="4">
    <location>
        <begin position="28"/>
        <end position="47"/>
    </location>
</feature>
<keyword evidence="1" id="KW-0805">Transcription regulation</keyword>
<dbReference type="AlphaFoldDB" id="A0AAW7Q7C2"/>
<evidence type="ECO:0000256" key="4">
    <source>
        <dbReference type="PROSITE-ProRule" id="PRU00335"/>
    </source>
</evidence>
<accession>A0AAW7Q7C2</accession>
<dbReference type="Pfam" id="PF00440">
    <property type="entry name" value="TetR_N"/>
    <property type="match status" value="1"/>
</dbReference>
<dbReference type="InterPro" id="IPR036271">
    <property type="entry name" value="Tet_transcr_reg_TetR-rel_C_sf"/>
</dbReference>
<evidence type="ECO:0000313" key="6">
    <source>
        <dbReference type="EMBL" id="MDN5114986.1"/>
    </source>
</evidence>
<dbReference type="SUPFAM" id="SSF46689">
    <property type="entry name" value="Homeodomain-like"/>
    <property type="match status" value="1"/>
</dbReference>
<proteinExistence type="predicted"/>
<organism evidence="6 7">
    <name type="scientific">Aliarcobacter butzleri</name>
    <dbReference type="NCBI Taxonomy" id="28197"/>
    <lineage>
        <taxon>Bacteria</taxon>
        <taxon>Pseudomonadati</taxon>
        <taxon>Campylobacterota</taxon>
        <taxon>Epsilonproteobacteria</taxon>
        <taxon>Campylobacterales</taxon>
        <taxon>Arcobacteraceae</taxon>
        <taxon>Aliarcobacter</taxon>
    </lineage>
</organism>
<sequence>MKTKKDTKDLLLEITFDEVFTYGYQGASVLKILEKAGLNKGSLYHYFKNKKEMVLTAIDIKSKEIFGREFELIVNGELPYLENFEKMLIKSYDLISKRGCPLANLIQEMSNHDKDFEVLLKNKYDGLRNMIENIIKKAIENNELYATDTKDLSLFILSFIEGNILTAKAFKDKNIYEKNIKYLFNHLKSLSI</sequence>
<dbReference type="SUPFAM" id="SSF48498">
    <property type="entry name" value="Tetracyclin repressor-like, C-terminal domain"/>
    <property type="match status" value="1"/>
</dbReference>
<dbReference type="EMBL" id="JAQJJC010000018">
    <property type="protein sequence ID" value="MDN5114986.1"/>
    <property type="molecule type" value="Genomic_DNA"/>
</dbReference>
<dbReference type="InterPro" id="IPR009057">
    <property type="entry name" value="Homeodomain-like_sf"/>
</dbReference>
<keyword evidence="3" id="KW-0804">Transcription</keyword>
<dbReference type="InterPro" id="IPR001647">
    <property type="entry name" value="HTH_TetR"/>
</dbReference>
<evidence type="ECO:0000313" key="7">
    <source>
        <dbReference type="Proteomes" id="UP001170713"/>
    </source>
</evidence>
<dbReference type="InterPro" id="IPR023772">
    <property type="entry name" value="DNA-bd_HTH_TetR-type_CS"/>
</dbReference>
<name>A0AAW7Q7C2_9BACT</name>
<dbReference type="PROSITE" id="PS50977">
    <property type="entry name" value="HTH_TETR_2"/>
    <property type="match status" value="1"/>
</dbReference>